<evidence type="ECO:0000313" key="12">
    <source>
        <dbReference type="EMBL" id="KAH0809017.1"/>
    </source>
</evidence>
<protein>
    <recommendedName>
        <fullName evidence="4">RING-type E3 ubiquitin transferase</fullName>
        <ecNumber evidence="4">2.3.2.27</ecNumber>
    </recommendedName>
</protein>
<keyword evidence="5" id="KW-0808">Transferase</keyword>
<dbReference type="PROSITE" id="PS51081">
    <property type="entry name" value="ZF_SIAH"/>
    <property type="match status" value="1"/>
</dbReference>
<evidence type="ECO:0000256" key="9">
    <source>
        <dbReference type="ARBA" id="ARBA00022833"/>
    </source>
</evidence>
<dbReference type="GO" id="GO:0043161">
    <property type="term" value="P:proteasome-mediated ubiquitin-dependent protein catabolic process"/>
    <property type="evidence" value="ECO:0007669"/>
    <property type="project" value="TreeGrafter"/>
</dbReference>
<organism evidence="12 13">
    <name type="scientific">Tenebrio molitor</name>
    <name type="common">Yellow mealworm beetle</name>
    <dbReference type="NCBI Taxonomy" id="7067"/>
    <lineage>
        <taxon>Eukaryota</taxon>
        <taxon>Metazoa</taxon>
        <taxon>Ecdysozoa</taxon>
        <taxon>Arthropoda</taxon>
        <taxon>Hexapoda</taxon>
        <taxon>Insecta</taxon>
        <taxon>Pterygota</taxon>
        <taxon>Neoptera</taxon>
        <taxon>Endopterygota</taxon>
        <taxon>Coleoptera</taxon>
        <taxon>Polyphaga</taxon>
        <taxon>Cucujiformia</taxon>
        <taxon>Tenebrionidae</taxon>
        <taxon>Tenebrio</taxon>
    </lineage>
</organism>
<keyword evidence="9" id="KW-0862">Zinc</keyword>
<dbReference type="GO" id="GO:0016567">
    <property type="term" value="P:protein ubiquitination"/>
    <property type="evidence" value="ECO:0007669"/>
    <property type="project" value="UniProtKB-UniPathway"/>
</dbReference>
<dbReference type="GO" id="GO:0008270">
    <property type="term" value="F:zinc ion binding"/>
    <property type="evidence" value="ECO:0007669"/>
    <property type="project" value="UniProtKB-KW"/>
</dbReference>
<dbReference type="InterPro" id="IPR013083">
    <property type="entry name" value="Znf_RING/FYVE/PHD"/>
</dbReference>
<dbReference type="PANTHER" id="PTHR45877:SF2">
    <property type="entry name" value="E3 UBIQUITIN-PROTEIN LIGASE SINA-RELATED"/>
    <property type="match status" value="1"/>
</dbReference>
<evidence type="ECO:0000313" key="13">
    <source>
        <dbReference type="Proteomes" id="UP000719412"/>
    </source>
</evidence>
<comment type="caution">
    <text evidence="12">The sequence shown here is derived from an EMBL/GenBank/DDBJ whole genome shotgun (WGS) entry which is preliminary data.</text>
</comment>
<evidence type="ECO:0000256" key="3">
    <source>
        <dbReference type="ARBA" id="ARBA00009119"/>
    </source>
</evidence>
<evidence type="ECO:0000256" key="2">
    <source>
        <dbReference type="ARBA" id="ARBA00004906"/>
    </source>
</evidence>
<feature type="domain" description="SIAH-type" evidence="11">
    <location>
        <begin position="121"/>
        <end position="182"/>
    </location>
</feature>
<dbReference type="GO" id="GO:0005737">
    <property type="term" value="C:cytoplasm"/>
    <property type="evidence" value="ECO:0007669"/>
    <property type="project" value="TreeGrafter"/>
</dbReference>
<dbReference type="InterPro" id="IPR004162">
    <property type="entry name" value="SINA-like_animal"/>
</dbReference>
<dbReference type="EC" id="2.3.2.27" evidence="4"/>
<dbReference type="GO" id="GO:0031624">
    <property type="term" value="F:ubiquitin conjugating enzyme binding"/>
    <property type="evidence" value="ECO:0007669"/>
    <property type="project" value="TreeGrafter"/>
</dbReference>
<dbReference type="SUPFAM" id="SSF49599">
    <property type="entry name" value="TRAF domain-like"/>
    <property type="match status" value="1"/>
</dbReference>
<gene>
    <name evidence="12" type="ORF">GEV33_013770</name>
</gene>
<reference evidence="12" key="1">
    <citation type="journal article" date="2020" name="J Insects Food Feed">
        <title>The yellow mealworm (Tenebrio molitor) genome: a resource for the emerging insects as food and feed industry.</title>
        <authorList>
            <person name="Eriksson T."/>
            <person name="Andere A."/>
            <person name="Kelstrup H."/>
            <person name="Emery V."/>
            <person name="Picard C."/>
        </authorList>
    </citation>
    <scope>NUCLEOTIDE SEQUENCE</scope>
    <source>
        <strain evidence="12">Stoneville</strain>
        <tissue evidence="12">Whole head</tissue>
    </source>
</reference>
<comment type="pathway">
    <text evidence="2">Protein modification; protein ubiquitination.</text>
</comment>
<dbReference type="UniPathway" id="UPA00143"/>
<keyword evidence="6" id="KW-0479">Metal-binding</keyword>
<evidence type="ECO:0000256" key="4">
    <source>
        <dbReference type="ARBA" id="ARBA00012483"/>
    </source>
</evidence>
<dbReference type="PANTHER" id="PTHR45877">
    <property type="entry name" value="E3 UBIQUITIN-PROTEIN LIGASE SIAH2"/>
    <property type="match status" value="1"/>
</dbReference>
<dbReference type="Proteomes" id="UP000719412">
    <property type="component" value="Unassembled WGS sequence"/>
</dbReference>
<comment type="similarity">
    <text evidence="3">Belongs to the SINA (Seven in absentia) family.</text>
</comment>
<evidence type="ECO:0000256" key="6">
    <source>
        <dbReference type="ARBA" id="ARBA00022723"/>
    </source>
</evidence>
<evidence type="ECO:0000256" key="1">
    <source>
        <dbReference type="ARBA" id="ARBA00000900"/>
    </source>
</evidence>
<keyword evidence="8" id="KW-0833">Ubl conjugation pathway</keyword>
<dbReference type="Pfam" id="PF21361">
    <property type="entry name" value="Sina_ZnF"/>
    <property type="match status" value="1"/>
</dbReference>
<dbReference type="GO" id="GO:0061630">
    <property type="term" value="F:ubiquitin protein ligase activity"/>
    <property type="evidence" value="ECO:0007669"/>
    <property type="project" value="UniProtKB-EC"/>
</dbReference>
<keyword evidence="13" id="KW-1185">Reference proteome</keyword>
<evidence type="ECO:0000256" key="7">
    <source>
        <dbReference type="ARBA" id="ARBA00022771"/>
    </source>
</evidence>
<dbReference type="Gene3D" id="3.30.40.10">
    <property type="entry name" value="Zinc/RING finger domain, C3HC4 (zinc finger)"/>
    <property type="match status" value="1"/>
</dbReference>
<dbReference type="InterPro" id="IPR013010">
    <property type="entry name" value="Znf_SIAH"/>
</dbReference>
<accession>A0A8J6L730</accession>
<evidence type="ECO:0000259" key="11">
    <source>
        <dbReference type="PROSITE" id="PS51081"/>
    </source>
</evidence>
<evidence type="ECO:0000256" key="8">
    <source>
        <dbReference type="ARBA" id="ARBA00022786"/>
    </source>
</evidence>
<keyword evidence="7 10" id="KW-0863">Zinc-finger</keyword>
<comment type="catalytic activity">
    <reaction evidence="1">
        <text>S-ubiquitinyl-[E2 ubiquitin-conjugating enzyme]-L-cysteine + [acceptor protein]-L-lysine = [E2 ubiquitin-conjugating enzyme]-L-cysteine + N(6)-ubiquitinyl-[acceptor protein]-L-lysine.</text>
        <dbReference type="EC" id="2.3.2.27"/>
    </reaction>
</comment>
<evidence type="ECO:0000256" key="10">
    <source>
        <dbReference type="PROSITE-ProRule" id="PRU00455"/>
    </source>
</evidence>
<reference evidence="12" key="2">
    <citation type="submission" date="2021-08" db="EMBL/GenBank/DDBJ databases">
        <authorList>
            <person name="Eriksson T."/>
        </authorList>
    </citation>
    <scope>NUCLEOTIDE SEQUENCE</scope>
    <source>
        <strain evidence="12">Stoneville</strain>
        <tissue evidence="12">Whole head</tissue>
    </source>
</reference>
<dbReference type="EMBL" id="JABDTM020028394">
    <property type="protein sequence ID" value="KAH0809017.1"/>
    <property type="molecule type" value="Genomic_DNA"/>
</dbReference>
<name>A0A8J6L730_TENMO</name>
<dbReference type="FunFam" id="3.30.40.10:FF:000041">
    <property type="entry name" value="E3 ubiquitin-protein ligase SINAT3"/>
    <property type="match status" value="1"/>
</dbReference>
<sequence length="187" mass="21399">MATARISLFPTVHQITSSLVWDKQRRLSAVEFDWSVIFGIFVRSVGAGATAEAQQKRECMDINGLLANHFMENTKCSKCHNYLAFFPVYSTTTRENICGRCAVPDEATSVRNEIYERLAELLSFPCRYTKVGCTKKFCPKELPDHEDACVYRPVKCPTHTFTDCDAFIRFYEIPDHLKEEHGVDKDN</sequence>
<evidence type="ECO:0000256" key="5">
    <source>
        <dbReference type="ARBA" id="ARBA00022679"/>
    </source>
</evidence>
<dbReference type="AlphaFoldDB" id="A0A8J6L730"/>
<proteinExistence type="inferred from homology"/>